<evidence type="ECO:0000256" key="5">
    <source>
        <dbReference type="SAM" id="SignalP"/>
    </source>
</evidence>
<dbReference type="OrthoDB" id="9803927at2"/>
<dbReference type="InterPro" id="IPR026444">
    <property type="entry name" value="Secre_tail"/>
</dbReference>
<dbReference type="RefSeq" id="WP_077133480.1">
    <property type="nucleotide sequence ID" value="NZ_CP014263.1"/>
</dbReference>
<evidence type="ECO:0000256" key="2">
    <source>
        <dbReference type="ARBA" id="ARBA00022737"/>
    </source>
</evidence>
<dbReference type="Gene3D" id="2.130.10.10">
    <property type="entry name" value="YVTN repeat-like/Quinoprotein amine dehydrogenase"/>
    <property type="match status" value="1"/>
</dbReference>
<dbReference type="EMBL" id="CP014263">
    <property type="protein sequence ID" value="AQG82001.1"/>
    <property type="molecule type" value="Genomic_DNA"/>
</dbReference>
<feature type="region of interest" description="Disordered" evidence="4">
    <location>
        <begin position="739"/>
        <end position="766"/>
    </location>
</feature>
<accession>A0A1P9X321</accession>
<evidence type="ECO:0000256" key="3">
    <source>
        <dbReference type="ARBA" id="ARBA00022837"/>
    </source>
</evidence>
<dbReference type="InterPro" id="IPR055188">
    <property type="entry name" value="Choice_anch_I"/>
</dbReference>
<gene>
    <name evidence="7" type="ORF">AWR27_23505</name>
</gene>
<sequence length="1118" mass="116995">MRKLLLYLFLSLPLLSFGQLTPGSLAFTGFNADGADNLNFVVLDAISANTTIYFRDDEWQNPGFNTGESIIVWNSGGAVIPAGTVVAFSNINPSPASPIVVSVGSATITGNRGISNENDAVFAYLGTNADTPTTFLGAISNNGVVANTFGTLAGTGLAVGVTALSLTGEIAVGIYNGPRTGISRACYPSVLNNAVNWQVQPNSGGDQSIDGIAPDLPFSTTAFTFGSTCPLPTVALSTATQSVGEASGTIAVTLAVTSPGSATGSVQLALGSGSAQNGSDFLLIGAPVTVAIPAGATSVVYRIAVVNDGMAEADEYLTLRLQNAMGVQIGSVSSQLVFILDNDNPAPSPSSTLNLQLLTSYRNPTAGSSEIVAYEKTSKRLFIANSVANRIDIVNFANPSAPVALTSINVSALGGSINSVATRDGLVAAAIENTNKVLPGKVVFFDPNGQILKEVTTGVLPDMVAFSPDGRYVLTADEGEPNDDYSIDPEGTITIIDLMGGVASLTQSNVTTVRFTAFDDQKVFLRSIGVRLYGRKGNVNNGSTVSEDLEPEYVTFSTDSRTAYVTLQENNAVAVVDLVAKRVTAIKPLGLKNHNTDANALDPTDQGGIPALQKLPVFGVYQPDAIATFTSGGQSYLITANEGDAREYAALTEVVRVGAASYVLDPTVFPNAAELKNNLLLGRLNVTNQSGDTDGDGDFDQIHAYGSRSFTIWNTNGNLVWDSGDQLERITRAQVPLLFNVNNSDGNPAPKNRSDDKGPEPEGVTTANINGRVYAFVALERIGGVMVYDVTTPTAPQFVTYTVNRTAPTASPNTDDRGAEGIIYIPANDSPNGNGLVLLANETSNSLSIYQINSSVSSLSLAQPMYDCNTGQITFNPVGGDGSPITFIAPGISRTSPTSLTGIVEAGLRNDPKPISITAIQSGRSVSVTFDISAFCAQQLNTTDLVLLPPTYDCATGAITFVTAGGNGSPITFAAPGVRRMSAMSPNGVIEPELRNDPRPLIIQATQGNRTVSTTFDFAAFCVSRARKAAADTEKTFVVTVQGNPTLADQVQVIVRGAEGQRLRLTVRDVQGRVVSDQTVEQADAVERQTVGLGRTSGLYLLQAQTGTLTKTVKVVRQ</sequence>
<organism evidence="7 8">
    <name type="scientific">Spirosoma montaniterrae</name>
    <dbReference type="NCBI Taxonomy" id="1178516"/>
    <lineage>
        <taxon>Bacteria</taxon>
        <taxon>Pseudomonadati</taxon>
        <taxon>Bacteroidota</taxon>
        <taxon>Cytophagia</taxon>
        <taxon>Cytophagales</taxon>
        <taxon>Cytophagaceae</taxon>
        <taxon>Spirosoma</taxon>
    </lineage>
</organism>
<dbReference type="InterPro" id="IPR015943">
    <property type="entry name" value="WD40/YVTN_repeat-like_dom_sf"/>
</dbReference>
<dbReference type="InterPro" id="IPR003644">
    <property type="entry name" value="Calx_beta"/>
</dbReference>
<dbReference type="InterPro" id="IPR038081">
    <property type="entry name" value="CalX-like_sf"/>
</dbReference>
<dbReference type="KEGG" id="smon:AWR27_23505"/>
<keyword evidence="2" id="KW-0677">Repeat</keyword>
<dbReference type="Pfam" id="PF03160">
    <property type="entry name" value="Calx-beta"/>
    <property type="match status" value="1"/>
</dbReference>
<dbReference type="SMART" id="SM00237">
    <property type="entry name" value="Calx_beta"/>
    <property type="match status" value="1"/>
</dbReference>
<dbReference type="GO" id="GO:0007154">
    <property type="term" value="P:cell communication"/>
    <property type="evidence" value="ECO:0007669"/>
    <property type="project" value="InterPro"/>
</dbReference>
<dbReference type="InterPro" id="IPR052956">
    <property type="entry name" value="Mesenchyme-surface_protein"/>
</dbReference>
<dbReference type="Pfam" id="PF22494">
    <property type="entry name" value="choice_anch_I"/>
    <property type="match status" value="1"/>
</dbReference>
<dbReference type="Gene3D" id="2.60.40.2030">
    <property type="match status" value="1"/>
</dbReference>
<evidence type="ECO:0000256" key="4">
    <source>
        <dbReference type="SAM" id="MobiDB-lite"/>
    </source>
</evidence>
<dbReference type="SUPFAM" id="SSF141072">
    <property type="entry name" value="CalX-like"/>
    <property type="match status" value="1"/>
</dbReference>
<dbReference type="PANTHER" id="PTHR46928:SF1">
    <property type="entry name" value="MESENCHYME-SPECIFIC CELL SURFACE GLYCOPROTEIN"/>
    <property type="match status" value="1"/>
</dbReference>
<dbReference type="PANTHER" id="PTHR46928">
    <property type="entry name" value="MESENCHYME-SPECIFIC CELL SURFACE GLYCOPROTEIN"/>
    <property type="match status" value="1"/>
</dbReference>
<dbReference type="STRING" id="1178516.AWR27_23505"/>
<protein>
    <recommendedName>
        <fullName evidence="6">Calx-beta domain-containing protein</fullName>
    </recommendedName>
</protein>
<evidence type="ECO:0000256" key="1">
    <source>
        <dbReference type="ARBA" id="ARBA00022729"/>
    </source>
</evidence>
<proteinExistence type="predicted"/>
<dbReference type="GO" id="GO:0016020">
    <property type="term" value="C:membrane"/>
    <property type="evidence" value="ECO:0007669"/>
    <property type="project" value="InterPro"/>
</dbReference>
<reference evidence="7 8" key="1">
    <citation type="submission" date="2016-01" db="EMBL/GenBank/DDBJ databases">
        <authorList>
            <person name="Oliw E.H."/>
        </authorList>
    </citation>
    <scope>NUCLEOTIDE SEQUENCE [LARGE SCALE GENOMIC DNA]</scope>
    <source>
        <strain evidence="7 8">DY10</strain>
    </source>
</reference>
<keyword evidence="8" id="KW-1185">Reference proteome</keyword>
<evidence type="ECO:0000313" key="7">
    <source>
        <dbReference type="EMBL" id="AQG82001.1"/>
    </source>
</evidence>
<dbReference type="NCBIfam" id="NF038117">
    <property type="entry name" value="choice_anch_I"/>
    <property type="match status" value="1"/>
</dbReference>
<dbReference type="SUPFAM" id="SSF51004">
    <property type="entry name" value="C-terminal (heme d1) domain of cytochrome cd1-nitrite reductase"/>
    <property type="match status" value="1"/>
</dbReference>
<name>A0A1P9X321_9BACT</name>
<dbReference type="NCBIfam" id="TIGR04183">
    <property type="entry name" value="Por_Secre_tail"/>
    <property type="match status" value="1"/>
</dbReference>
<keyword evidence="3" id="KW-0106">Calcium</keyword>
<keyword evidence="1 5" id="KW-0732">Signal</keyword>
<dbReference type="AlphaFoldDB" id="A0A1P9X321"/>
<evidence type="ECO:0000313" key="8">
    <source>
        <dbReference type="Proteomes" id="UP000187941"/>
    </source>
</evidence>
<evidence type="ECO:0000259" key="6">
    <source>
        <dbReference type="SMART" id="SM00237"/>
    </source>
</evidence>
<feature type="domain" description="Calx-beta" evidence="6">
    <location>
        <begin position="221"/>
        <end position="322"/>
    </location>
</feature>
<dbReference type="InterPro" id="IPR011048">
    <property type="entry name" value="Haem_d1_sf"/>
</dbReference>
<feature type="signal peptide" evidence="5">
    <location>
        <begin position="1"/>
        <end position="18"/>
    </location>
</feature>
<dbReference type="Proteomes" id="UP000187941">
    <property type="component" value="Chromosome"/>
</dbReference>
<feature type="chain" id="PRO_5010195234" description="Calx-beta domain-containing protein" evidence="5">
    <location>
        <begin position="19"/>
        <end position="1118"/>
    </location>
</feature>